<evidence type="ECO:0000256" key="1">
    <source>
        <dbReference type="SAM" id="SignalP"/>
    </source>
</evidence>
<protein>
    <submittedName>
        <fullName evidence="2">Uncharacterized protein</fullName>
    </submittedName>
</protein>
<evidence type="ECO:0000313" key="2">
    <source>
        <dbReference type="EnsemblMetazoa" id="SMAR005295-PA"/>
    </source>
</evidence>
<dbReference type="AlphaFoldDB" id="T1IVU2"/>
<organism evidence="2 3">
    <name type="scientific">Strigamia maritima</name>
    <name type="common">European centipede</name>
    <name type="synonym">Geophilus maritimus</name>
    <dbReference type="NCBI Taxonomy" id="126957"/>
    <lineage>
        <taxon>Eukaryota</taxon>
        <taxon>Metazoa</taxon>
        <taxon>Ecdysozoa</taxon>
        <taxon>Arthropoda</taxon>
        <taxon>Myriapoda</taxon>
        <taxon>Chilopoda</taxon>
        <taxon>Pleurostigmophora</taxon>
        <taxon>Geophilomorpha</taxon>
        <taxon>Linotaeniidae</taxon>
        <taxon>Strigamia</taxon>
    </lineage>
</organism>
<dbReference type="HOGENOM" id="CLU_1878002_0_0_1"/>
<dbReference type="PhylomeDB" id="T1IVU2"/>
<feature type="chain" id="PRO_5004590093" evidence="1">
    <location>
        <begin position="25"/>
        <end position="136"/>
    </location>
</feature>
<accession>T1IVU2</accession>
<dbReference type="EMBL" id="AFFK01019769">
    <property type="status" value="NOT_ANNOTATED_CDS"/>
    <property type="molecule type" value="Genomic_DNA"/>
</dbReference>
<evidence type="ECO:0000313" key="3">
    <source>
        <dbReference type="Proteomes" id="UP000014500"/>
    </source>
</evidence>
<keyword evidence="1" id="KW-0732">Signal</keyword>
<feature type="signal peptide" evidence="1">
    <location>
        <begin position="1"/>
        <end position="24"/>
    </location>
</feature>
<reference evidence="3" key="1">
    <citation type="submission" date="2011-05" db="EMBL/GenBank/DDBJ databases">
        <authorList>
            <person name="Richards S.R."/>
            <person name="Qu J."/>
            <person name="Jiang H."/>
            <person name="Jhangiani S.N."/>
            <person name="Agravi P."/>
            <person name="Goodspeed R."/>
            <person name="Gross S."/>
            <person name="Mandapat C."/>
            <person name="Jackson L."/>
            <person name="Mathew T."/>
            <person name="Pu L."/>
            <person name="Thornton R."/>
            <person name="Saada N."/>
            <person name="Wilczek-Boney K.B."/>
            <person name="Lee S."/>
            <person name="Kovar C."/>
            <person name="Wu Y."/>
            <person name="Scherer S.E."/>
            <person name="Worley K.C."/>
            <person name="Muzny D.M."/>
            <person name="Gibbs R."/>
        </authorList>
    </citation>
    <scope>NUCLEOTIDE SEQUENCE</scope>
    <source>
        <strain evidence="3">Brora</strain>
    </source>
</reference>
<dbReference type="EnsemblMetazoa" id="SMAR005295-RA">
    <property type="protein sequence ID" value="SMAR005295-PA"/>
    <property type="gene ID" value="SMAR005295"/>
</dbReference>
<sequence length="136" mass="14848">MNKIGLVLIGACAFIAFEIHHVQCKPETSESLSEKYPGIDPQVIELVLAFPPGIAAYPTKKYGSGKRFQLEVAEKDLKKLLKGNIDDVLPAIKKDSGKNLKRAMKTTENVISTVDDEAQKALQRLIDAVQAIIGSD</sequence>
<dbReference type="Proteomes" id="UP000014500">
    <property type="component" value="Unassembled WGS sequence"/>
</dbReference>
<name>T1IVU2_STRMM</name>
<reference evidence="2" key="2">
    <citation type="submission" date="2015-02" db="UniProtKB">
        <authorList>
            <consortium name="EnsemblMetazoa"/>
        </authorList>
    </citation>
    <scope>IDENTIFICATION</scope>
</reference>
<keyword evidence="3" id="KW-1185">Reference proteome</keyword>
<proteinExistence type="predicted"/>